<feature type="domain" description="Histidine kinase/HSP90-like ATPase" evidence="2">
    <location>
        <begin position="778"/>
        <end position="879"/>
    </location>
</feature>
<evidence type="ECO:0008006" key="6">
    <source>
        <dbReference type="Google" id="ProtNLM"/>
    </source>
</evidence>
<dbReference type="Pfam" id="PF06580">
    <property type="entry name" value="His_kinase"/>
    <property type="match status" value="1"/>
</dbReference>
<dbReference type="Proteomes" id="UP001501166">
    <property type="component" value="Unassembled WGS sequence"/>
</dbReference>
<dbReference type="PANTHER" id="PTHR34220:SF7">
    <property type="entry name" value="SENSOR HISTIDINE KINASE YPDA"/>
    <property type="match status" value="1"/>
</dbReference>
<evidence type="ECO:0000313" key="5">
    <source>
        <dbReference type="Proteomes" id="UP001501166"/>
    </source>
</evidence>
<feature type="domain" description="Signal transduction histidine kinase internal region" evidence="3">
    <location>
        <begin position="681"/>
        <end position="757"/>
    </location>
</feature>
<dbReference type="Gene3D" id="6.10.340.10">
    <property type="match status" value="1"/>
</dbReference>
<protein>
    <recommendedName>
        <fullName evidence="6">Signal transduction histidine kinase internal region domain-containing protein</fullName>
    </recommendedName>
</protein>
<feature type="transmembrane region" description="Helical" evidence="1">
    <location>
        <begin position="342"/>
        <end position="363"/>
    </location>
</feature>
<proteinExistence type="predicted"/>
<dbReference type="PANTHER" id="PTHR34220">
    <property type="entry name" value="SENSOR HISTIDINE KINASE YPDA"/>
    <property type="match status" value="1"/>
</dbReference>
<accession>A0ABN0XJN4</accession>
<dbReference type="InterPro" id="IPR003594">
    <property type="entry name" value="HATPase_dom"/>
</dbReference>
<dbReference type="Pfam" id="PF02518">
    <property type="entry name" value="HATPase_c"/>
    <property type="match status" value="1"/>
</dbReference>
<comment type="caution">
    <text evidence="4">The sequence shown here is derived from an EMBL/GenBank/DDBJ whole genome shotgun (WGS) entry which is preliminary data.</text>
</comment>
<keyword evidence="1" id="KW-0472">Membrane</keyword>
<evidence type="ECO:0000256" key="1">
    <source>
        <dbReference type="SAM" id="Phobius"/>
    </source>
</evidence>
<keyword evidence="1" id="KW-0812">Transmembrane</keyword>
<name>A0ABN0XJN4_9LACT</name>
<sequence length="884" mass="102460">MMQKKNLFKKLKMKRLQTYLIVFSIGISLISTILLVTFLNNQVNDFKEAEYTEAGQRTLNQSIDSIQRELSNVHSLMQSSQNNDVILSHLTVLDGDQSTPIEKYYSYEQLRNYLFLLNTENNIIEDILIITSNNQYSSSGNAANYAWNGIELDNNLSPETLYTQGLFLEHAVFEGNESIEKDSYLEGKLFFATNIYNLEDEHKGTILFIIDNSLLVGNLLAPDNYQLSYGDDLIYKGKAFKEAENEENKNLLQGNIHPFGIEVTYTLSYDEISNLPSFILVFLLIIVFVYFLSYILSKYVANTALQPIYSLLQWIQSQDKKNEGFKYEHSPRRSRLSFRDRLFSYFLLTILLPLLLITGVYYFRTSQTVLNEMMDLKASEHESKAALINSEIDRIRTVLANHVINPELMRELYIQQEWGTATPQYISTSTVGSVSVYNQTGELWFSSSDYAHETIRELTILNEDSQSRYLFGMTRHPLGQEMLSVGLPFLRTHDLFEGKGKVIVTIDSHFFSDLPLVEMIESEVLSIEDSVYWDINEGSFLSQKENGWDTSGIHEFQSDLNIDGWVYTSLLNADAIQSDIAGIFLRNAYIYFIAIIILFVLSYILTGKIIKPFSDIATFSKKYDHEALDPDYQTAINGVDEIYELRKNFNESIIMLNKIMEEKVEMHNYALREEYEKKEIQLLALQNQVNPHFLYNSLENLLFLVEMEKTDRAVNMISSLTRFFQFVTNRESMHVPIREEIEFTQNYLEIMKERFDNFDVEWDVDDTVLDLEVIKLILQPIVENTIHHGVRHTDKLIHLYIKIKQVNDTIQFMVADNASGIERERLDDIQKQLDESTFSKSGIYNINDRLNLYYGDKYDLTINSILHEGTKVTITIPLDSPVHY</sequence>
<gene>
    <name evidence="4" type="ORF">GCM10008932_17540</name>
</gene>
<reference evidence="4 5" key="1">
    <citation type="journal article" date="2019" name="Int. J. Syst. Evol. Microbiol.">
        <title>The Global Catalogue of Microorganisms (GCM) 10K type strain sequencing project: providing services to taxonomists for standard genome sequencing and annotation.</title>
        <authorList>
            <consortium name="The Broad Institute Genomics Platform"/>
            <consortium name="The Broad Institute Genome Sequencing Center for Infectious Disease"/>
            <person name="Wu L."/>
            <person name="Ma J."/>
        </authorList>
    </citation>
    <scope>NUCLEOTIDE SEQUENCE [LARGE SCALE GENOMIC DNA]</scope>
    <source>
        <strain evidence="4 5">JCM 12662</strain>
    </source>
</reference>
<feature type="transmembrane region" description="Helical" evidence="1">
    <location>
        <begin position="20"/>
        <end position="39"/>
    </location>
</feature>
<feature type="transmembrane region" description="Helical" evidence="1">
    <location>
        <begin position="275"/>
        <end position="296"/>
    </location>
</feature>
<evidence type="ECO:0000313" key="4">
    <source>
        <dbReference type="EMBL" id="GAA0365834.1"/>
    </source>
</evidence>
<dbReference type="InterPro" id="IPR050640">
    <property type="entry name" value="Bact_2-comp_sensor_kinase"/>
</dbReference>
<dbReference type="EMBL" id="BAAACW010000110">
    <property type="protein sequence ID" value="GAA0365834.1"/>
    <property type="molecule type" value="Genomic_DNA"/>
</dbReference>
<feature type="transmembrane region" description="Helical" evidence="1">
    <location>
        <begin position="588"/>
        <end position="606"/>
    </location>
</feature>
<dbReference type="InterPro" id="IPR010559">
    <property type="entry name" value="Sig_transdc_His_kin_internal"/>
</dbReference>
<dbReference type="Gene3D" id="3.30.565.10">
    <property type="entry name" value="Histidine kinase-like ATPase, C-terminal domain"/>
    <property type="match status" value="1"/>
</dbReference>
<evidence type="ECO:0000259" key="3">
    <source>
        <dbReference type="Pfam" id="PF06580"/>
    </source>
</evidence>
<dbReference type="SUPFAM" id="SSF55874">
    <property type="entry name" value="ATPase domain of HSP90 chaperone/DNA topoisomerase II/histidine kinase"/>
    <property type="match status" value="1"/>
</dbReference>
<dbReference type="InterPro" id="IPR036890">
    <property type="entry name" value="HATPase_C_sf"/>
</dbReference>
<evidence type="ECO:0000259" key="2">
    <source>
        <dbReference type="Pfam" id="PF02518"/>
    </source>
</evidence>
<organism evidence="4 5">
    <name type="scientific">Alkalibacterium iburiense</name>
    <dbReference type="NCBI Taxonomy" id="290589"/>
    <lineage>
        <taxon>Bacteria</taxon>
        <taxon>Bacillati</taxon>
        <taxon>Bacillota</taxon>
        <taxon>Bacilli</taxon>
        <taxon>Lactobacillales</taxon>
        <taxon>Carnobacteriaceae</taxon>
        <taxon>Alkalibacterium</taxon>
    </lineage>
</organism>
<keyword evidence="5" id="KW-1185">Reference proteome</keyword>
<keyword evidence="1" id="KW-1133">Transmembrane helix</keyword>